<dbReference type="SMART" id="SM00448">
    <property type="entry name" value="REC"/>
    <property type="match status" value="1"/>
</dbReference>
<dbReference type="InterPro" id="IPR011006">
    <property type="entry name" value="CheY-like_superfamily"/>
</dbReference>
<dbReference type="SUPFAM" id="SSF52172">
    <property type="entry name" value="CheY-like"/>
    <property type="match status" value="1"/>
</dbReference>
<dbReference type="PROSITE" id="PS50110">
    <property type="entry name" value="RESPONSE_REGULATORY"/>
    <property type="match status" value="1"/>
</dbReference>
<dbReference type="Pfam" id="PF00196">
    <property type="entry name" value="GerE"/>
    <property type="match status" value="1"/>
</dbReference>
<dbReference type="SUPFAM" id="SSF46894">
    <property type="entry name" value="C-terminal effector domain of the bipartite response regulators"/>
    <property type="match status" value="1"/>
</dbReference>
<evidence type="ECO:0000256" key="3">
    <source>
        <dbReference type="ARBA" id="ARBA00023015"/>
    </source>
</evidence>
<keyword evidence="4" id="KW-0238">DNA-binding</keyword>
<evidence type="ECO:0000313" key="7">
    <source>
        <dbReference type="EMBL" id="PXW60207.1"/>
    </source>
</evidence>
<keyword evidence="5" id="KW-0804">Transcription</keyword>
<dbReference type="PANTHER" id="PTHR48111:SF1">
    <property type="entry name" value="TWO-COMPONENT RESPONSE REGULATOR ORR33"/>
    <property type="match status" value="1"/>
</dbReference>
<evidence type="ECO:0000256" key="4">
    <source>
        <dbReference type="ARBA" id="ARBA00023125"/>
    </source>
</evidence>
<dbReference type="Gene3D" id="3.40.50.2300">
    <property type="match status" value="1"/>
</dbReference>
<dbReference type="GO" id="GO:0005829">
    <property type="term" value="C:cytosol"/>
    <property type="evidence" value="ECO:0007669"/>
    <property type="project" value="TreeGrafter"/>
</dbReference>
<name>A0A2V3U8S7_9HYPH</name>
<keyword evidence="1 6" id="KW-0597">Phosphoprotein</keyword>
<dbReference type="CDD" id="cd19920">
    <property type="entry name" value="REC_PA4781-like"/>
    <property type="match status" value="1"/>
</dbReference>
<gene>
    <name evidence="7" type="ORF">C7450_104259</name>
</gene>
<organism evidence="7 8">
    <name type="scientific">Chelatococcus asaccharovorans</name>
    <dbReference type="NCBI Taxonomy" id="28210"/>
    <lineage>
        <taxon>Bacteria</taxon>
        <taxon>Pseudomonadati</taxon>
        <taxon>Pseudomonadota</taxon>
        <taxon>Alphaproteobacteria</taxon>
        <taxon>Hyphomicrobiales</taxon>
        <taxon>Chelatococcaceae</taxon>
        <taxon>Chelatococcus</taxon>
    </lineage>
</organism>
<dbReference type="RefSeq" id="WP_110374546.1">
    <property type="nucleotide sequence ID" value="NZ_CAKNFM010000006.1"/>
</dbReference>
<dbReference type="InterPro" id="IPR000792">
    <property type="entry name" value="Tscrpt_reg_LuxR_C"/>
</dbReference>
<dbReference type="GO" id="GO:0032993">
    <property type="term" value="C:protein-DNA complex"/>
    <property type="evidence" value="ECO:0007669"/>
    <property type="project" value="TreeGrafter"/>
</dbReference>
<keyword evidence="8" id="KW-1185">Reference proteome</keyword>
<dbReference type="AlphaFoldDB" id="A0A2V3U8S7"/>
<evidence type="ECO:0000256" key="5">
    <source>
        <dbReference type="ARBA" id="ARBA00023163"/>
    </source>
</evidence>
<evidence type="ECO:0000313" key="8">
    <source>
        <dbReference type="Proteomes" id="UP000248021"/>
    </source>
</evidence>
<accession>A0A2V3U8S7</accession>
<dbReference type="InterPro" id="IPR001789">
    <property type="entry name" value="Sig_transdc_resp-reg_receiver"/>
</dbReference>
<dbReference type="InterPro" id="IPR036388">
    <property type="entry name" value="WH-like_DNA-bd_sf"/>
</dbReference>
<dbReference type="GO" id="GO:0006355">
    <property type="term" value="P:regulation of DNA-templated transcription"/>
    <property type="evidence" value="ECO:0007669"/>
    <property type="project" value="InterPro"/>
</dbReference>
<sequence length="309" mass="33566">MTHSHDSRRIALVVDDSPETLRLLTDALDAAGFTVMVALDGESALKIAVHITPDVVLLDAVMPGMSGFEACRRLKQEPQLAHVPVIFMTGLTETAHILEGLAAGGVDYVTKPIVIDEMLARIRVHSTNARLTESAQAALDTSGRTLLAVNLAGDILWLTPLARKRLGPALVEGKARPSALPASLTRWLRDAAAIAEIERQRELVSPLPGDPSSTLTFVGRMGDDEYLLRLGSGQTDDAPRRLRQAFDLTQREGEVLWWIAAGKSNRDIAAILSLSPRTVDKHLEQVYLKLRVENRTAAATLALRSLGQL</sequence>
<evidence type="ECO:0000256" key="2">
    <source>
        <dbReference type="ARBA" id="ARBA00023012"/>
    </source>
</evidence>
<keyword evidence="2" id="KW-0902">Two-component regulatory system</keyword>
<reference evidence="7 8" key="1">
    <citation type="submission" date="2018-05" db="EMBL/GenBank/DDBJ databases">
        <title>Genomic Encyclopedia of Type Strains, Phase IV (KMG-IV): sequencing the most valuable type-strain genomes for metagenomic binning, comparative biology and taxonomic classification.</title>
        <authorList>
            <person name="Goeker M."/>
        </authorList>
    </citation>
    <scope>NUCLEOTIDE SEQUENCE [LARGE SCALE GENOMIC DNA]</scope>
    <source>
        <strain evidence="7 8">DSM 6462</strain>
    </source>
</reference>
<dbReference type="OrthoDB" id="5292887at2"/>
<dbReference type="GO" id="GO:0000156">
    <property type="term" value="F:phosphorelay response regulator activity"/>
    <property type="evidence" value="ECO:0007669"/>
    <property type="project" value="TreeGrafter"/>
</dbReference>
<dbReference type="Gene3D" id="1.10.10.10">
    <property type="entry name" value="Winged helix-like DNA-binding domain superfamily/Winged helix DNA-binding domain"/>
    <property type="match status" value="1"/>
</dbReference>
<dbReference type="EMBL" id="QJJK01000004">
    <property type="protein sequence ID" value="PXW60207.1"/>
    <property type="molecule type" value="Genomic_DNA"/>
</dbReference>
<dbReference type="InterPro" id="IPR039420">
    <property type="entry name" value="WalR-like"/>
</dbReference>
<keyword evidence="3" id="KW-0805">Transcription regulation</keyword>
<dbReference type="CDD" id="cd06170">
    <property type="entry name" value="LuxR_C_like"/>
    <property type="match status" value="1"/>
</dbReference>
<feature type="modified residue" description="4-aspartylphosphate" evidence="6">
    <location>
        <position position="59"/>
    </location>
</feature>
<dbReference type="InterPro" id="IPR016032">
    <property type="entry name" value="Sig_transdc_resp-reg_C-effctor"/>
</dbReference>
<protein>
    <submittedName>
        <fullName evidence="7">LuxR family two component transcriptional regulator</fullName>
    </submittedName>
</protein>
<comment type="caution">
    <text evidence="7">The sequence shown here is derived from an EMBL/GenBank/DDBJ whole genome shotgun (WGS) entry which is preliminary data.</text>
</comment>
<dbReference type="GO" id="GO:0000976">
    <property type="term" value="F:transcription cis-regulatory region binding"/>
    <property type="evidence" value="ECO:0007669"/>
    <property type="project" value="TreeGrafter"/>
</dbReference>
<dbReference type="PANTHER" id="PTHR48111">
    <property type="entry name" value="REGULATOR OF RPOS"/>
    <property type="match status" value="1"/>
</dbReference>
<proteinExistence type="predicted"/>
<dbReference type="Pfam" id="PF00072">
    <property type="entry name" value="Response_reg"/>
    <property type="match status" value="1"/>
</dbReference>
<dbReference type="PROSITE" id="PS50043">
    <property type="entry name" value="HTH_LUXR_2"/>
    <property type="match status" value="1"/>
</dbReference>
<dbReference type="PRINTS" id="PR00038">
    <property type="entry name" value="HTHLUXR"/>
</dbReference>
<evidence type="ECO:0000256" key="1">
    <source>
        <dbReference type="ARBA" id="ARBA00022553"/>
    </source>
</evidence>
<dbReference type="Proteomes" id="UP000248021">
    <property type="component" value="Unassembled WGS sequence"/>
</dbReference>
<evidence type="ECO:0000256" key="6">
    <source>
        <dbReference type="PROSITE-ProRule" id="PRU00169"/>
    </source>
</evidence>
<dbReference type="SMART" id="SM00421">
    <property type="entry name" value="HTH_LUXR"/>
    <property type="match status" value="1"/>
</dbReference>